<dbReference type="Pfam" id="PF02553">
    <property type="entry name" value="CbiN"/>
    <property type="match status" value="1"/>
</dbReference>
<keyword evidence="4 10" id="KW-0169">Cobalamin biosynthesis</keyword>
<evidence type="ECO:0000313" key="12">
    <source>
        <dbReference type="Proteomes" id="UP000557217"/>
    </source>
</evidence>
<evidence type="ECO:0000256" key="9">
    <source>
        <dbReference type="ARBA" id="ARBA00023285"/>
    </source>
</evidence>
<dbReference type="PANTHER" id="PTHR38662:SF1">
    <property type="entry name" value="COBALT TRANSPORT PROTEIN CBIN"/>
    <property type="match status" value="1"/>
</dbReference>
<evidence type="ECO:0000256" key="7">
    <source>
        <dbReference type="ARBA" id="ARBA00023065"/>
    </source>
</evidence>
<comment type="subunit">
    <text evidence="10">Forms an energy-coupling factor (ECF) transporter complex composed of an ATP-binding protein (A component, CbiO), a transmembrane protein (T component, CbiQ) and 2 possible substrate-capture proteins (S components, CbiM and CbiN) of unknown stoichimetry.</text>
</comment>
<evidence type="ECO:0000256" key="3">
    <source>
        <dbReference type="ARBA" id="ARBA00022475"/>
    </source>
</evidence>
<evidence type="ECO:0000256" key="1">
    <source>
        <dbReference type="ARBA" id="ARBA00022426"/>
    </source>
</evidence>
<sequence>MLKKNMLLLILIIFLMIVPLIFNGDAEYGGADGEAEELITALNQSYEPWFSSIWEPPSGEIESLLFVLQGAIGAGFIGYFIGYMRGRNRGGNAEIQK</sequence>
<dbReference type="RefSeq" id="WP_016837776.1">
    <property type="nucleotide sequence ID" value="NZ_JAAXPW010000009.1"/>
</dbReference>
<protein>
    <recommendedName>
        <fullName evidence="10">Cobalt transport protein CbiN</fullName>
    </recommendedName>
    <alternativeName>
        <fullName evidence="10">Energy-coupling factor transporter probable substrate-capture protein CbiN</fullName>
        <shortName evidence="10">ECF transporter S component CbiN</shortName>
    </alternativeName>
</protein>
<dbReference type="InterPro" id="IPR003705">
    <property type="entry name" value="CbiN"/>
</dbReference>
<comment type="caution">
    <text evidence="10">Lacks conserved residue(s) required for the propagation of feature annotation.</text>
</comment>
<dbReference type="PANTHER" id="PTHR38662">
    <property type="entry name" value="COBALT TRANSPORT PROTEIN CBIN"/>
    <property type="match status" value="1"/>
</dbReference>
<dbReference type="HAMAP" id="MF_00330">
    <property type="entry name" value="CbiN"/>
    <property type="match status" value="1"/>
</dbReference>
<keyword evidence="9 10" id="KW-0170">Cobalt</keyword>
<dbReference type="AlphaFoldDB" id="A0A840Q0V0"/>
<dbReference type="GO" id="GO:0009236">
    <property type="term" value="P:cobalamin biosynthetic process"/>
    <property type="evidence" value="ECO:0007669"/>
    <property type="project" value="UniProtKB-UniRule"/>
</dbReference>
<keyword evidence="5 10" id="KW-0812">Transmembrane</keyword>
<comment type="subcellular location">
    <subcellularLocation>
        <location evidence="10">Cell membrane</location>
        <topology evidence="10">Multi-pass membrane protein</topology>
    </subcellularLocation>
</comment>
<keyword evidence="7 10" id="KW-0406">Ion transport</keyword>
<dbReference type="GO" id="GO:0015087">
    <property type="term" value="F:cobalt ion transmembrane transporter activity"/>
    <property type="evidence" value="ECO:0007669"/>
    <property type="project" value="UniProtKB-UniRule"/>
</dbReference>
<dbReference type="GO" id="GO:0005886">
    <property type="term" value="C:plasma membrane"/>
    <property type="evidence" value="ECO:0007669"/>
    <property type="project" value="UniProtKB-SubCell"/>
</dbReference>
<evidence type="ECO:0000256" key="2">
    <source>
        <dbReference type="ARBA" id="ARBA00022448"/>
    </source>
</evidence>
<comment type="similarity">
    <text evidence="10">Belongs to the CbiN family.</text>
</comment>
<keyword evidence="3 10" id="KW-1003">Cell membrane</keyword>
<evidence type="ECO:0000256" key="4">
    <source>
        <dbReference type="ARBA" id="ARBA00022573"/>
    </source>
</evidence>
<keyword evidence="8 10" id="KW-0472">Membrane</keyword>
<evidence type="ECO:0000256" key="5">
    <source>
        <dbReference type="ARBA" id="ARBA00022692"/>
    </source>
</evidence>
<dbReference type="NCBIfam" id="NF002780">
    <property type="entry name" value="PRK02898.1"/>
    <property type="match status" value="1"/>
</dbReference>
<accession>A0A840Q0V0</accession>
<proteinExistence type="inferred from homology"/>
<comment type="caution">
    <text evidence="11">The sequence shown here is derived from an EMBL/GenBank/DDBJ whole genome shotgun (WGS) entry which is preliminary data.</text>
</comment>
<evidence type="ECO:0000256" key="8">
    <source>
        <dbReference type="ARBA" id="ARBA00023136"/>
    </source>
</evidence>
<dbReference type="EMBL" id="JACHGZ010000009">
    <property type="protein sequence ID" value="MBB5148696.1"/>
    <property type="molecule type" value="Genomic_DNA"/>
</dbReference>
<evidence type="ECO:0000256" key="10">
    <source>
        <dbReference type="HAMAP-Rule" id="MF_00330"/>
    </source>
</evidence>
<keyword evidence="12" id="KW-1185">Reference proteome</keyword>
<dbReference type="NCBIfam" id="TIGR01165">
    <property type="entry name" value="cbiN"/>
    <property type="match status" value="1"/>
</dbReference>
<evidence type="ECO:0000313" key="11">
    <source>
        <dbReference type="EMBL" id="MBB5148696.1"/>
    </source>
</evidence>
<feature type="transmembrane region" description="Helical" evidence="10">
    <location>
        <begin position="64"/>
        <end position="82"/>
    </location>
</feature>
<reference evidence="11 12" key="1">
    <citation type="submission" date="2020-08" db="EMBL/GenBank/DDBJ databases">
        <title>Genomic Encyclopedia of Type Strains, Phase IV (KMG-IV): sequencing the most valuable type-strain genomes for metagenomic binning, comparative biology and taxonomic classification.</title>
        <authorList>
            <person name="Goeker M."/>
        </authorList>
    </citation>
    <scope>NUCLEOTIDE SEQUENCE [LARGE SCALE GENOMIC DNA]</scope>
    <source>
        <strain evidence="11 12">DSM 10633</strain>
    </source>
</reference>
<comment type="pathway">
    <text evidence="10">Cofactor biosynthesis; adenosylcobalamin biosynthesis.</text>
</comment>
<evidence type="ECO:0000256" key="6">
    <source>
        <dbReference type="ARBA" id="ARBA00022989"/>
    </source>
</evidence>
<organism evidence="11 12">
    <name type="scientific">Ureibacillus thermosphaericus</name>
    <dbReference type="NCBI Taxonomy" id="51173"/>
    <lineage>
        <taxon>Bacteria</taxon>
        <taxon>Bacillati</taxon>
        <taxon>Bacillota</taxon>
        <taxon>Bacilli</taxon>
        <taxon>Bacillales</taxon>
        <taxon>Caryophanaceae</taxon>
        <taxon>Ureibacillus</taxon>
    </lineage>
</organism>
<keyword evidence="2 10" id="KW-0813">Transport</keyword>
<keyword evidence="6 10" id="KW-1133">Transmembrane helix</keyword>
<comment type="function">
    <text evidence="10">Part of the energy-coupling factor (ECF) transporter complex CbiMNOQ involved in cobalt import.</text>
</comment>
<keyword evidence="1 10" id="KW-0171">Cobalt transport</keyword>
<dbReference type="Proteomes" id="UP000557217">
    <property type="component" value="Unassembled WGS sequence"/>
</dbReference>
<name>A0A840Q0V0_URETH</name>
<dbReference type="UniPathway" id="UPA00148"/>
<gene>
    <name evidence="10" type="primary">cbiN</name>
    <name evidence="11" type="ORF">HNR36_001082</name>
</gene>